<sequence>MLGCLDSVAYLPNDVKRAVHLGAFQLPQQVDCHFRVILNTVIMNMEYEPMGRTNNTCIACSCTERDALNFQIANTCQLPVSHRITIR</sequence>
<dbReference type="AlphaFoldDB" id="A0A7J6VQ41"/>
<evidence type="ECO:0000313" key="1">
    <source>
        <dbReference type="EMBL" id="KAF5187214.1"/>
    </source>
</evidence>
<evidence type="ECO:0000313" key="2">
    <source>
        <dbReference type="Proteomes" id="UP000554482"/>
    </source>
</evidence>
<comment type="caution">
    <text evidence="1">The sequence shown here is derived from an EMBL/GenBank/DDBJ whole genome shotgun (WGS) entry which is preliminary data.</text>
</comment>
<protein>
    <submittedName>
        <fullName evidence="1">Uncharacterized protein</fullName>
    </submittedName>
</protein>
<keyword evidence="2" id="KW-1185">Reference proteome</keyword>
<gene>
    <name evidence="1" type="ORF">FRX31_023202</name>
</gene>
<dbReference type="Proteomes" id="UP000554482">
    <property type="component" value="Unassembled WGS sequence"/>
</dbReference>
<accession>A0A7J6VQ41</accession>
<organism evidence="1 2">
    <name type="scientific">Thalictrum thalictroides</name>
    <name type="common">Rue-anemone</name>
    <name type="synonym">Anemone thalictroides</name>
    <dbReference type="NCBI Taxonomy" id="46969"/>
    <lineage>
        <taxon>Eukaryota</taxon>
        <taxon>Viridiplantae</taxon>
        <taxon>Streptophyta</taxon>
        <taxon>Embryophyta</taxon>
        <taxon>Tracheophyta</taxon>
        <taxon>Spermatophyta</taxon>
        <taxon>Magnoliopsida</taxon>
        <taxon>Ranunculales</taxon>
        <taxon>Ranunculaceae</taxon>
        <taxon>Thalictroideae</taxon>
        <taxon>Thalictrum</taxon>
    </lineage>
</organism>
<reference evidence="1 2" key="1">
    <citation type="submission" date="2020-06" db="EMBL/GenBank/DDBJ databases">
        <title>Transcriptomic and genomic resources for Thalictrum thalictroides and T. hernandezii: Facilitating candidate gene discovery in an emerging model plant lineage.</title>
        <authorList>
            <person name="Arias T."/>
            <person name="Riano-Pachon D.M."/>
            <person name="Di Stilio V.S."/>
        </authorList>
    </citation>
    <scope>NUCLEOTIDE SEQUENCE [LARGE SCALE GENOMIC DNA]</scope>
    <source>
        <strain evidence="2">cv. WT478/WT964</strain>
        <tissue evidence="1">Leaves</tissue>
    </source>
</reference>
<dbReference type="EMBL" id="JABWDY010028290">
    <property type="protein sequence ID" value="KAF5187214.1"/>
    <property type="molecule type" value="Genomic_DNA"/>
</dbReference>
<proteinExistence type="predicted"/>
<name>A0A7J6VQ41_THATH</name>